<dbReference type="EMBL" id="AMYD01002300">
    <property type="protein sequence ID" value="EQB49521.1"/>
    <property type="molecule type" value="Genomic_DNA"/>
</dbReference>
<name>T0LCT7_COLGC</name>
<accession>T0LCT7</accession>
<dbReference type="Proteomes" id="UP000015530">
    <property type="component" value="Unassembled WGS sequence"/>
</dbReference>
<dbReference type="HOGENOM" id="CLU_3191278_0_0_1"/>
<evidence type="ECO:0000313" key="1">
    <source>
        <dbReference type="EMBL" id="EQB49521.1"/>
    </source>
</evidence>
<proteinExistence type="predicted"/>
<sequence>MRSSISQYHVLDHGIPSSKAPSSGIWRSPGRQHLLFILRDGDLVAD</sequence>
<reference evidence="2" key="1">
    <citation type="journal article" date="2013" name="Mol. Plant Microbe Interact.">
        <title>Global aspects of pacC regulation of pathogenicity genes in Colletotrichum gloeosporioides as revealed by transcriptome analysis.</title>
        <authorList>
            <person name="Alkan N."/>
            <person name="Meng X."/>
            <person name="Friedlander G."/>
            <person name="Reuveni E."/>
            <person name="Sukno S."/>
            <person name="Sherman A."/>
            <person name="Thon M."/>
            <person name="Fluhr R."/>
            <person name="Prusky D."/>
        </authorList>
    </citation>
    <scope>NUCLEOTIDE SEQUENCE [LARGE SCALE GENOMIC DNA]</scope>
    <source>
        <strain evidence="2">Cg-14</strain>
    </source>
</reference>
<evidence type="ECO:0000313" key="2">
    <source>
        <dbReference type="Proteomes" id="UP000015530"/>
    </source>
</evidence>
<gene>
    <name evidence="1" type="ORF">CGLO_11138</name>
</gene>
<dbReference type="AlphaFoldDB" id="T0LCT7"/>
<comment type="caution">
    <text evidence="1">The sequence shown here is derived from an EMBL/GenBank/DDBJ whole genome shotgun (WGS) entry which is preliminary data.</text>
</comment>
<protein>
    <submittedName>
        <fullName evidence="1">Uncharacterized protein</fullName>
    </submittedName>
</protein>
<organism evidence="1 2">
    <name type="scientific">Colletotrichum gloeosporioides (strain Cg-14)</name>
    <name type="common">Anthracnose fungus</name>
    <name type="synonym">Glomerella cingulata</name>
    <dbReference type="NCBI Taxonomy" id="1237896"/>
    <lineage>
        <taxon>Eukaryota</taxon>
        <taxon>Fungi</taxon>
        <taxon>Dikarya</taxon>
        <taxon>Ascomycota</taxon>
        <taxon>Pezizomycotina</taxon>
        <taxon>Sordariomycetes</taxon>
        <taxon>Hypocreomycetidae</taxon>
        <taxon>Glomerellales</taxon>
        <taxon>Glomerellaceae</taxon>
        <taxon>Colletotrichum</taxon>
        <taxon>Colletotrichum gloeosporioides species complex</taxon>
    </lineage>
</organism>